<protein>
    <submittedName>
        <fullName evidence="1">Uncharacterized protein</fullName>
    </submittedName>
</protein>
<evidence type="ECO:0000313" key="1">
    <source>
        <dbReference type="EMBL" id="EOM78031.1"/>
    </source>
</evidence>
<keyword evidence="2" id="KW-1185">Reference proteome</keyword>
<organism evidence="1 2">
    <name type="scientific">Rhodococcus rhodnii LMG 5362</name>
    <dbReference type="NCBI Taxonomy" id="1273125"/>
    <lineage>
        <taxon>Bacteria</taxon>
        <taxon>Bacillati</taxon>
        <taxon>Actinomycetota</taxon>
        <taxon>Actinomycetes</taxon>
        <taxon>Mycobacteriales</taxon>
        <taxon>Nocardiaceae</taxon>
        <taxon>Rhodococcus</taxon>
    </lineage>
</organism>
<sequence length="55" mass="6078">MRACVIDCHAPFLEVIEAEPMHLTDWIDGGLWRVTFRGGGWHLCAGEDLDVVAAP</sequence>
<dbReference type="AlphaFoldDB" id="R7WRU5"/>
<evidence type="ECO:0000313" key="2">
    <source>
        <dbReference type="Proteomes" id="UP000013525"/>
    </source>
</evidence>
<dbReference type="EMBL" id="APMY01000019">
    <property type="protein sequence ID" value="EOM78031.1"/>
    <property type="molecule type" value="Genomic_DNA"/>
</dbReference>
<reference evidence="1 2" key="1">
    <citation type="journal article" date="2013" name="Genome Announc.">
        <title>Draft Genome Sequence of Rhodococcus rhodnii Strain LMG5362, a Symbiont of Rhodnius prolixus (Hemiptera, Reduviidae, Triatominae), the Principle Vector of Trypanosoma cruzi.</title>
        <authorList>
            <person name="Pachebat J.A."/>
            <person name="van Keulen G."/>
            <person name="Whitten M.M."/>
            <person name="Girdwood S."/>
            <person name="Del Sol R."/>
            <person name="Dyson P.J."/>
            <person name="Facey P.D."/>
        </authorList>
    </citation>
    <scope>NUCLEOTIDE SEQUENCE [LARGE SCALE GENOMIC DNA]</scope>
    <source>
        <strain evidence="1 2">LMG 5362</strain>
    </source>
</reference>
<dbReference type="Proteomes" id="UP000013525">
    <property type="component" value="Unassembled WGS sequence"/>
</dbReference>
<accession>R7WRU5</accession>
<gene>
    <name evidence="1" type="ORF">Rrhod_0572</name>
</gene>
<name>R7WRU5_9NOCA</name>
<proteinExistence type="predicted"/>
<comment type="caution">
    <text evidence="1">The sequence shown here is derived from an EMBL/GenBank/DDBJ whole genome shotgun (WGS) entry which is preliminary data.</text>
</comment>
<dbReference type="PATRIC" id="fig|1273125.3.peg.555"/>